<dbReference type="AlphaFoldDB" id="A0AAD5U1B3"/>
<comment type="caution">
    <text evidence="3">The sequence shown here is derived from an EMBL/GenBank/DDBJ whole genome shotgun (WGS) entry which is preliminary data.</text>
</comment>
<protein>
    <recommendedName>
        <fullName evidence="2">C2H2-type domain-containing protein</fullName>
    </recommendedName>
</protein>
<dbReference type="InterPro" id="IPR013087">
    <property type="entry name" value="Znf_C2H2_type"/>
</dbReference>
<name>A0AAD5U1B3_9FUNG</name>
<feature type="domain" description="C2H2-type" evidence="2">
    <location>
        <begin position="68"/>
        <end position="95"/>
    </location>
</feature>
<dbReference type="Proteomes" id="UP001211065">
    <property type="component" value="Unassembled WGS sequence"/>
</dbReference>
<keyword evidence="1" id="KW-0863">Zinc-finger</keyword>
<evidence type="ECO:0000256" key="1">
    <source>
        <dbReference type="PROSITE-ProRule" id="PRU00042"/>
    </source>
</evidence>
<dbReference type="EMBL" id="JADGJW010000538">
    <property type="protein sequence ID" value="KAJ3215502.1"/>
    <property type="molecule type" value="Genomic_DNA"/>
</dbReference>
<dbReference type="PROSITE" id="PS50157">
    <property type="entry name" value="ZINC_FINGER_C2H2_2"/>
    <property type="match status" value="1"/>
</dbReference>
<dbReference type="GO" id="GO:0008270">
    <property type="term" value="F:zinc ion binding"/>
    <property type="evidence" value="ECO:0007669"/>
    <property type="project" value="UniProtKB-KW"/>
</dbReference>
<evidence type="ECO:0000313" key="3">
    <source>
        <dbReference type="EMBL" id="KAJ3215502.1"/>
    </source>
</evidence>
<keyword evidence="1" id="KW-0862">Zinc</keyword>
<proteinExistence type="predicted"/>
<organism evidence="3 4">
    <name type="scientific">Clydaea vesicula</name>
    <dbReference type="NCBI Taxonomy" id="447962"/>
    <lineage>
        <taxon>Eukaryota</taxon>
        <taxon>Fungi</taxon>
        <taxon>Fungi incertae sedis</taxon>
        <taxon>Chytridiomycota</taxon>
        <taxon>Chytridiomycota incertae sedis</taxon>
        <taxon>Chytridiomycetes</taxon>
        <taxon>Lobulomycetales</taxon>
        <taxon>Lobulomycetaceae</taxon>
        <taxon>Clydaea</taxon>
    </lineage>
</organism>
<accession>A0AAD5U1B3</accession>
<dbReference type="SMART" id="SM00355">
    <property type="entry name" value="ZnF_C2H2"/>
    <property type="match status" value="2"/>
</dbReference>
<gene>
    <name evidence="3" type="ORF">HK099_006317</name>
</gene>
<sequence>MPKSKVCHCFWENCDAVYNSEEDTYLHALQTHSTKGNQECLWISSEIKGLSIRVSLRVSHFSLDFRPLSCPLCQKKIRSRQELGRHKKTHLSSDFNEGMEEIGNHLFDAESPPLDDVAAHYFDVKDADSYLRRQQADSFISSSINAEINSNKTMLIPKSNKVNFYTLDSFIDDNECEDDDVKEFCEVLDVDASPEVNKEIRLLAEVDEDALSLPLVSIDKKKIVLHKYQIEILKRDSKFPLSINPPSSFLVGITCGLFWGMCVELTRDFSIDIPEEIKTTVLRVAEREGILAPQFQIELQYYLVNKNNIPLSKLIEHRRQSVNTNFGRLILSIVKVLTFELNSEMEKMNLVITETASNEDEFEWFEPIEGSPLFKSPSDCSAAAILLKYTITYHTDSINLSLRKAATKRLGECLKMEIQKLVKTIIFGNNKNCRKLCCFGLLCNQGDTLFNENFFDFGKSEIFIWLRLGSDLNYVINNDIEFDDFKDLVGVKLLKIE</sequence>
<keyword evidence="1" id="KW-0479">Metal-binding</keyword>
<keyword evidence="4" id="KW-1185">Reference proteome</keyword>
<evidence type="ECO:0000259" key="2">
    <source>
        <dbReference type="PROSITE" id="PS50157"/>
    </source>
</evidence>
<dbReference type="PROSITE" id="PS00028">
    <property type="entry name" value="ZINC_FINGER_C2H2_1"/>
    <property type="match status" value="1"/>
</dbReference>
<reference evidence="3" key="1">
    <citation type="submission" date="2020-05" db="EMBL/GenBank/DDBJ databases">
        <title>Phylogenomic resolution of chytrid fungi.</title>
        <authorList>
            <person name="Stajich J.E."/>
            <person name="Amses K."/>
            <person name="Simmons R."/>
            <person name="Seto K."/>
            <person name="Myers J."/>
            <person name="Bonds A."/>
            <person name="Quandt C.A."/>
            <person name="Barry K."/>
            <person name="Liu P."/>
            <person name="Grigoriev I."/>
            <person name="Longcore J.E."/>
            <person name="James T.Y."/>
        </authorList>
    </citation>
    <scope>NUCLEOTIDE SEQUENCE</scope>
    <source>
        <strain evidence="3">JEL0476</strain>
    </source>
</reference>
<evidence type="ECO:0000313" key="4">
    <source>
        <dbReference type="Proteomes" id="UP001211065"/>
    </source>
</evidence>